<dbReference type="Gene3D" id="3.40.50.150">
    <property type="entry name" value="Vaccinia Virus protein VP39"/>
    <property type="match status" value="1"/>
</dbReference>
<dbReference type="InterPro" id="IPR029063">
    <property type="entry name" value="SAM-dependent_MTases_sf"/>
</dbReference>
<evidence type="ECO:0008006" key="3">
    <source>
        <dbReference type="Google" id="ProtNLM"/>
    </source>
</evidence>
<keyword evidence="2" id="KW-1185">Reference proteome</keyword>
<dbReference type="EMBL" id="JAEHOE010000004">
    <property type="protein sequence ID" value="KAG2500294.1"/>
    <property type="molecule type" value="Genomic_DNA"/>
</dbReference>
<dbReference type="PANTHER" id="PTHR40036">
    <property type="entry name" value="MACROCIN O-METHYLTRANSFERASE"/>
    <property type="match status" value="1"/>
</dbReference>
<organism evidence="1 2">
    <name type="scientific">Edaphochlamys debaryana</name>
    <dbReference type="NCBI Taxonomy" id="47281"/>
    <lineage>
        <taxon>Eukaryota</taxon>
        <taxon>Viridiplantae</taxon>
        <taxon>Chlorophyta</taxon>
        <taxon>core chlorophytes</taxon>
        <taxon>Chlorophyceae</taxon>
        <taxon>CS clade</taxon>
        <taxon>Chlamydomonadales</taxon>
        <taxon>Chlamydomonadales incertae sedis</taxon>
        <taxon>Edaphochlamys</taxon>
    </lineage>
</organism>
<reference evidence="1" key="1">
    <citation type="journal article" date="2020" name="bioRxiv">
        <title>Comparative genomics of Chlamydomonas.</title>
        <authorList>
            <person name="Craig R.J."/>
            <person name="Hasan A.R."/>
            <person name="Ness R.W."/>
            <person name="Keightley P.D."/>
        </authorList>
    </citation>
    <scope>NUCLEOTIDE SEQUENCE</scope>
    <source>
        <strain evidence="1">CCAP 11/70</strain>
    </source>
</reference>
<evidence type="ECO:0000313" key="2">
    <source>
        <dbReference type="Proteomes" id="UP000612055"/>
    </source>
</evidence>
<dbReference type="OrthoDB" id="198480at2759"/>
<evidence type="ECO:0000313" key="1">
    <source>
        <dbReference type="EMBL" id="KAG2500294.1"/>
    </source>
</evidence>
<dbReference type="Proteomes" id="UP000612055">
    <property type="component" value="Unassembled WGS sequence"/>
</dbReference>
<accession>A0A835YEI3</accession>
<gene>
    <name evidence="1" type="ORF">HYH03_001872</name>
</gene>
<protein>
    <recommendedName>
        <fullName evidence="3">Methyltransferase</fullName>
    </recommendedName>
</protein>
<proteinExistence type="predicted"/>
<dbReference type="AlphaFoldDB" id="A0A835YEI3"/>
<dbReference type="InterPro" id="IPR008884">
    <property type="entry name" value="TylF_MeTrfase"/>
</dbReference>
<sequence>MKDWDLCGRRYWGFDSFQGLPAPVDADKVGGMSVGEAGIMAAGQKDVEAHFAAANVTELVTLTAGWFNETLPGATVEHIAFLRLDGDLFVSTWDGLVNLYPKVVPGGLVYVDDYGAFNGCKLAVDLYRTQHGITAPLHWIREEDNHVEAVWWRKPLNPGPRGGRGHGGGGTT</sequence>
<dbReference type="Pfam" id="PF05711">
    <property type="entry name" value="TylF"/>
    <property type="match status" value="1"/>
</dbReference>
<name>A0A835YEI3_9CHLO</name>
<dbReference type="PANTHER" id="PTHR40036:SF1">
    <property type="entry name" value="MACROCIN O-METHYLTRANSFERASE"/>
    <property type="match status" value="1"/>
</dbReference>
<comment type="caution">
    <text evidence="1">The sequence shown here is derived from an EMBL/GenBank/DDBJ whole genome shotgun (WGS) entry which is preliminary data.</text>
</comment>